<evidence type="ECO:0000313" key="2">
    <source>
        <dbReference type="Proteomes" id="UP001154420"/>
    </source>
</evidence>
<dbReference type="RefSeq" id="WP_160560602.1">
    <property type="nucleotide sequence ID" value="NZ_QZDT01000020.1"/>
</dbReference>
<organism evidence="1 2">
    <name type="scientific">Parablautia muri</name>
    <dbReference type="NCBI Taxonomy" id="2320879"/>
    <lineage>
        <taxon>Bacteria</taxon>
        <taxon>Bacillati</taxon>
        <taxon>Bacillota</taxon>
        <taxon>Clostridia</taxon>
        <taxon>Lachnospirales</taxon>
        <taxon>Lachnospiraceae</taxon>
        <taxon>Parablautia</taxon>
    </lineage>
</organism>
<protein>
    <submittedName>
        <fullName evidence="1">RNA polymerase subunit sigma-70</fullName>
    </submittedName>
</protein>
<dbReference type="AlphaFoldDB" id="A0A9X5GRT7"/>
<accession>A0A9X5GRT7</accession>
<comment type="caution">
    <text evidence="1">The sequence shown here is derived from an EMBL/GenBank/DDBJ whole genome shotgun (WGS) entry which is preliminary data.</text>
</comment>
<dbReference type="OrthoDB" id="9792035at2"/>
<gene>
    <name evidence="1" type="ORF">D5281_13235</name>
</gene>
<reference evidence="1" key="1">
    <citation type="submission" date="2018-09" db="EMBL/GenBank/DDBJ databases">
        <title>Murine metabolic-syndrome-specific gut microbial biobank.</title>
        <authorList>
            <person name="Liu C."/>
        </authorList>
    </citation>
    <scope>NUCLEOTIDE SEQUENCE</scope>
    <source>
        <strain evidence="1">D42-62</strain>
    </source>
</reference>
<dbReference type="EMBL" id="QZDT01000020">
    <property type="protein sequence ID" value="NBJ93533.1"/>
    <property type="molecule type" value="Genomic_DNA"/>
</dbReference>
<keyword evidence="2" id="KW-1185">Reference proteome</keyword>
<sequence length="142" mass="15880">MTEGQKTSITDMRGQGYGYVRIARTLGLSENTVKSFCRRKGLAGRADPEPYAAVPIMGGKRPCLCCGTEVVQTPGRKEKKFCSDKCRNKWWNSHLDRVNHKAVYEFICQHCKKPFTAYGNAGRKYCSHACYVADRFGGGADE</sequence>
<dbReference type="Gene3D" id="1.10.10.60">
    <property type="entry name" value="Homeodomain-like"/>
    <property type="match status" value="1"/>
</dbReference>
<dbReference type="Proteomes" id="UP001154420">
    <property type="component" value="Unassembled WGS sequence"/>
</dbReference>
<evidence type="ECO:0000313" key="1">
    <source>
        <dbReference type="EMBL" id="NBJ93533.1"/>
    </source>
</evidence>
<name>A0A9X5GRT7_9FIRM</name>
<proteinExistence type="predicted"/>